<gene>
    <name evidence="1" type="ORF">POCTA_138.1.T0180377</name>
</gene>
<name>A0A8S1T7F0_PAROT</name>
<evidence type="ECO:0000313" key="1">
    <source>
        <dbReference type="EMBL" id="CAD8146582.1"/>
    </source>
</evidence>
<accession>A0A8S1T7F0</accession>
<keyword evidence="2" id="KW-1185">Reference proteome</keyword>
<protein>
    <submittedName>
        <fullName evidence="1">Uncharacterized protein</fullName>
    </submittedName>
</protein>
<reference evidence="1" key="1">
    <citation type="submission" date="2021-01" db="EMBL/GenBank/DDBJ databases">
        <authorList>
            <consortium name="Genoscope - CEA"/>
            <person name="William W."/>
        </authorList>
    </citation>
    <scope>NUCLEOTIDE SEQUENCE</scope>
</reference>
<sequence length="67" mass="7730">MNQQLVVIRQQEIDQFGRALQQVESMLQDASIPLIQKSLSNNKLLHDDQEFAAFKLQVLERNSSKAF</sequence>
<dbReference type="EMBL" id="CAJJDP010000018">
    <property type="protein sequence ID" value="CAD8146582.1"/>
    <property type="molecule type" value="Genomic_DNA"/>
</dbReference>
<comment type="caution">
    <text evidence="1">The sequence shown here is derived from an EMBL/GenBank/DDBJ whole genome shotgun (WGS) entry which is preliminary data.</text>
</comment>
<dbReference type="AlphaFoldDB" id="A0A8S1T7F0"/>
<dbReference type="Proteomes" id="UP000683925">
    <property type="component" value="Unassembled WGS sequence"/>
</dbReference>
<organism evidence="1 2">
    <name type="scientific">Paramecium octaurelia</name>
    <dbReference type="NCBI Taxonomy" id="43137"/>
    <lineage>
        <taxon>Eukaryota</taxon>
        <taxon>Sar</taxon>
        <taxon>Alveolata</taxon>
        <taxon>Ciliophora</taxon>
        <taxon>Intramacronucleata</taxon>
        <taxon>Oligohymenophorea</taxon>
        <taxon>Peniculida</taxon>
        <taxon>Parameciidae</taxon>
        <taxon>Paramecium</taxon>
    </lineage>
</organism>
<evidence type="ECO:0000313" key="2">
    <source>
        <dbReference type="Proteomes" id="UP000683925"/>
    </source>
</evidence>
<proteinExistence type="predicted"/>